<accession>E8K9M4</accession>
<sequence length="475" mass="53545">MGIFDFLKKTEATKPTKTTESNKEAEEAKGNACVGVLDLFQMKETNQLLIVGSLEGSIKVGDQLQFCNPDQGMESLGTVEVKKLSSQNKDADSLTDEVLAHLVVDRIPSLDKLKKGSVLFSSGIEEEQKLSSYSDALYRAFVAIQEGQLTNEDYLAASLDDSVEILRLFLWECRQNQETESEESYQANTRKLERLAAIVKDKLLAADSIYAVFSEKTGEPYLFSTTYDRGEEGYLCSDPMIMLYTPRWYHQFKETIDSRPNSVVKLIENTADKKGIENFLGTAFYLNGALGATFNTKEVSISASVLVQKPDFSNLPEIQVPVMNPDIVRWMLLMGQMDKPTTEDEEVIYKLYYKFFSAAMPKAKLLIPLNATSGFPDKNQGVNSFVLKEDAKFSIPVREGKDGRNSVQVFTDWKRLRMVFDEQWNGMIEEAGGMIASFDYAINATEYYKAGAYVSEKTFREMQKLSEELEGRTQD</sequence>
<evidence type="ECO:0000313" key="3">
    <source>
        <dbReference type="Proteomes" id="UP000010304"/>
    </source>
</evidence>
<dbReference type="OrthoDB" id="2043083at2"/>
<feature type="domain" description="SseB protein N-terminal" evidence="1">
    <location>
        <begin position="356"/>
        <end position="422"/>
    </location>
</feature>
<reference evidence="2 3" key="1">
    <citation type="submission" date="2010-12" db="EMBL/GenBank/DDBJ databases">
        <authorList>
            <person name="Muzny D."/>
            <person name="Qin X."/>
            <person name="Deng J."/>
            <person name="Jiang H."/>
            <person name="Liu Y."/>
            <person name="Qu J."/>
            <person name="Song X.-Z."/>
            <person name="Zhang L."/>
            <person name="Thornton R."/>
            <person name="Coyle M."/>
            <person name="Francisco L."/>
            <person name="Jackson L."/>
            <person name="Javaid M."/>
            <person name="Korchina V."/>
            <person name="Kovar C."/>
            <person name="Mata R."/>
            <person name="Mathew T."/>
            <person name="Ngo R."/>
            <person name="Nguyen L."/>
            <person name="Nguyen N."/>
            <person name="Okwuonu G."/>
            <person name="Ongeri F."/>
            <person name="Pham C."/>
            <person name="Simmons D."/>
            <person name="Wilczek-Boney K."/>
            <person name="Hale W."/>
            <person name="Jakkamsetti A."/>
            <person name="Pham P."/>
            <person name="Ruth R."/>
            <person name="San Lucas F."/>
            <person name="Warren J."/>
            <person name="Zhang J."/>
            <person name="Zhao Z."/>
            <person name="Zhou C."/>
            <person name="Zhu D."/>
            <person name="Lee S."/>
            <person name="Bess C."/>
            <person name="Blankenburg K."/>
            <person name="Forbes L."/>
            <person name="Fu Q."/>
            <person name="Gubbala S."/>
            <person name="Hirani K."/>
            <person name="Jayaseelan J.C."/>
            <person name="Lara F."/>
            <person name="Munidasa M."/>
            <person name="Palculict T."/>
            <person name="Patil S."/>
            <person name="Pu L.-L."/>
            <person name="Saada N."/>
            <person name="Tang L."/>
            <person name="Weissenberger G."/>
            <person name="Zhu Y."/>
            <person name="Hemphill L."/>
            <person name="Shang Y."/>
            <person name="Youmans B."/>
            <person name="Ayvaz T."/>
            <person name="Ross M."/>
            <person name="Santibanez J."/>
            <person name="Aqrawi P."/>
            <person name="Gross S."/>
            <person name="Joshi V."/>
            <person name="Fowler G."/>
            <person name="Nazareth L."/>
            <person name="Reid J."/>
            <person name="Worley K."/>
            <person name="Petrosino J."/>
            <person name="Highlander S."/>
            <person name="Gibbs R."/>
        </authorList>
    </citation>
    <scope>NUCLEOTIDE SEQUENCE [LARGE SCALE GENOMIC DNA]</scope>
    <source>
        <strain evidence="2 3">ATCC 700780</strain>
    </source>
</reference>
<dbReference type="AlphaFoldDB" id="E8K9M4"/>
<dbReference type="RefSeq" id="WP_006144856.1">
    <property type="nucleotide sequence ID" value="NZ_GL732463.1"/>
</dbReference>
<organism evidence="2 3">
    <name type="scientific">Streptococcus peroris ATCC 700780</name>
    <dbReference type="NCBI Taxonomy" id="888746"/>
    <lineage>
        <taxon>Bacteria</taxon>
        <taxon>Bacillati</taxon>
        <taxon>Bacillota</taxon>
        <taxon>Bacilli</taxon>
        <taxon>Lactobacillales</taxon>
        <taxon>Streptococcaceae</taxon>
        <taxon>Streptococcus</taxon>
    </lineage>
</organism>
<evidence type="ECO:0000313" key="2">
    <source>
        <dbReference type="EMBL" id="EFX41136.1"/>
    </source>
</evidence>
<protein>
    <recommendedName>
        <fullName evidence="1">SseB protein N-terminal domain-containing protein</fullName>
    </recommendedName>
</protein>
<gene>
    <name evidence="2" type="ORF">HMPREF9180_0179</name>
</gene>
<dbReference type="InterPro" id="IPR009839">
    <property type="entry name" value="SseB_N"/>
</dbReference>
<dbReference type="EMBL" id="AEVF01000003">
    <property type="protein sequence ID" value="EFX41136.1"/>
    <property type="molecule type" value="Genomic_DNA"/>
</dbReference>
<dbReference type="Proteomes" id="UP000010304">
    <property type="component" value="Unassembled WGS sequence"/>
</dbReference>
<comment type="caution">
    <text evidence="2">The sequence shown here is derived from an EMBL/GenBank/DDBJ whole genome shotgun (WGS) entry which is preliminary data.</text>
</comment>
<dbReference type="eggNOG" id="ENOG5030PKZ">
    <property type="taxonomic scope" value="Bacteria"/>
</dbReference>
<dbReference type="STRING" id="888746.HMPREF9180_0179"/>
<evidence type="ECO:0000259" key="1">
    <source>
        <dbReference type="Pfam" id="PF07179"/>
    </source>
</evidence>
<dbReference type="HOGENOM" id="CLU_579900_0_0_9"/>
<proteinExistence type="predicted"/>
<keyword evidence="3" id="KW-1185">Reference proteome</keyword>
<name>E8K9M4_9STRE</name>
<dbReference type="Pfam" id="PF07179">
    <property type="entry name" value="SseB"/>
    <property type="match status" value="1"/>
</dbReference>